<dbReference type="FunFam" id="3.40.50.300:FF:000565">
    <property type="entry name" value="ABC bile acid transporter"/>
    <property type="match status" value="1"/>
</dbReference>
<dbReference type="Gene3D" id="3.40.50.300">
    <property type="entry name" value="P-loop containing nucleotide triphosphate hydrolases"/>
    <property type="match status" value="2"/>
</dbReference>
<dbReference type="PROSITE" id="PS00211">
    <property type="entry name" value="ABC_TRANSPORTER_1"/>
    <property type="match status" value="2"/>
</dbReference>
<dbReference type="GO" id="GO:0005524">
    <property type="term" value="F:ATP binding"/>
    <property type="evidence" value="ECO:0007669"/>
    <property type="project" value="UniProtKB-KW"/>
</dbReference>
<dbReference type="FunFam" id="1.20.1560.10:FF:000006">
    <property type="entry name" value="ATP-binding cassette, sub-family C (CFTR/MRP), member 9"/>
    <property type="match status" value="1"/>
</dbReference>
<keyword evidence="5" id="KW-0547">Nucleotide-binding</keyword>
<dbReference type="InterPro" id="IPR011527">
    <property type="entry name" value="ABC1_TM_dom"/>
</dbReference>
<feature type="region of interest" description="Disordered" evidence="9">
    <location>
        <begin position="501"/>
        <end position="535"/>
    </location>
</feature>
<keyword evidence="6" id="KW-0067">ATP-binding</keyword>
<name>A0A166D8X2_9AGAM</name>
<dbReference type="InterPro" id="IPR027417">
    <property type="entry name" value="P-loop_NTPase"/>
</dbReference>
<gene>
    <name evidence="13" type="ORF">SISSUDRAFT_986476</name>
</gene>
<evidence type="ECO:0000256" key="9">
    <source>
        <dbReference type="SAM" id="MobiDB-lite"/>
    </source>
</evidence>
<dbReference type="Pfam" id="PF00005">
    <property type="entry name" value="ABC_tran"/>
    <property type="match status" value="2"/>
</dbReference>
<dbReference type="SUPFAM" id="SSF90123">
    <property type="entry name" value="ABC transporter transmembrane region"/>
    <property type="match status" value="2"/>
</dbReference>
<evidence type="ECO:0000256" key="6">
    <source>
        <dbReference type="ARBA" id="ARBA00022840"/>
    </source>
</evidence>
<feature type="compositionally biased region" description="Basic residues" evidence="9">
    <location>
        <begin position="134"/>
        <end position="143"/>
    </location>
</feature>
<dbReference type="SUPFAM" id="SSF52540">
    <property type="entry name" value="P-loop containing nucleoside triphosphate hydrolases"/>
    <property type="match status" value="2"/>
</dbReference>
<dbReference type="Proteomes" id="UP000076798">
    <property type="component" value="Unassembled WGS sequence"/>
</dbReference>
<feature type="transmembrane region" description="Helical" evidence="10">
    <location>
        <begin position="880"/>
        <end position="901"/>
    </location>
</feature>
<evidence type="ECO:0000256" key="2">
    <source>
        <dbReference type="ARBA" id="ARBA00009726"/>
    </source>
</evidence>
<dbReference type="GO" id="GO:0016887">
    <property type="term" value="F:ATP hydrolysis activity"/>
    <property type="evidence" value="ECO:0007669"/>
    <property type="project" value="InterPro"/>
</dbReference>
<dbReference type="GO" id="GO:0140359">
    <property type="term" value="F:ABC-type transporter activity"/>
    <property type="evidence" value="ECO:0007669"/>
    <property type="project" value="InterPro"/>
</dbReference>
<dbReference type="PANTHER" id="PTHR24223:SF456">
    <property type="entry name" value="MULTIDRUG RESISTANCE-ASSOCIATED PROTEIN LETHAL(2)03659"/>
    <property type="match status" value="1"/>
</dbReference>
<dbReference type="CDD" id="cd18606">
    <property type="entry name" value="ABC_6TM_YOR1_D2_like"/>
    <property type="match status" value="1"/>
</dbReference>
<accession>A0A166D8X2</accession>
<dbReference type="InterPro" id="IPR003439">
    <property type="entry name" value="ABC_transporter-like_ATP-bd"/>
</dbReference>
<dbReference type="STRING" id="1314776.A0A166D8X2"/>
<feature type="transmembrane region" description="Helical" evidence="10">
    <location>
        <begin position="315"/>
        <end position="338"/>
    </location>
</feature>
<evidence type="ECO:0000256" key="5">
    <source>
        <dbReference type="ARBA" id="ARBA00022741"/>
    </source>
</evidence>
<dbReference type="InterPro" id="IPR003593">
    <property type="entry name" value="AAA+_ATPase"/>
</dbReference>
<evidence type="ECO:0000259" key="12">
    <source>
        <dbReference type="PROSITE" id="PS50929"/>
    </source>
</evidence>
<dbReference type="SMART" id="SM00382">
    <property type="entry name" value="AAA"/>
    <property type="match status" value="2"/>
</dbReference>
<evidence type="ECO:0000259" key="11">
    <source>
        <dbReference type="PROSITE" id="PS50893"/>
    </source>
</evidence>
<dbReference type="PROSITE" id="PS50929">
    <property type="entry name" value="ABC_TM1F"/>
    <property type="match status" value="2"/>
</dbReference>
<dbReference type="CDD" id="cd03250">
    <property type="entry name" value="ABCC_MRP_domain1"/>
    <property type="match status" value="1"/>
</dbReference>
<dbReference type="PANTHER" id="PTHR24223">
    <property type="entry name" value="ATP-BINDING CASSETTE SUB-FAMILY C"/>
    <property type="match status" value="1"/>
</dbReference>
<feature type="transmembrane region" description="Helical" evidence="10">
    <location>
        <begin position="1092"/>
        <end position="1110"/>
    </location>
</feature>
<dbReference type="CDD" id="cd03244">
    <property type="entry name" value="ABCC_MRP_domain2"/>
    <property type="match status" value="1"/>
</dbReference>
<dbReference type="PROSITE" id="PS50893">
    <property type="entry name" value="ABC_TRANSPORTER_2"/>
    <property type="match status" value="2"/>
</dbReference>
<organism evidence="13 14">
    <name type="scientific">Sistotremastrum suecicum HHB10207 ss-3</name>
    <dbReference type="NCBI Taxonomy" id="1314776"/>
    <lineage>
        <taxon>Eukaryota</taxon>
        <taxon>Fungi</taxon>
        <taxon>Dikarya</taxon>
        <taxon>Basidiomycota</taxon>
        <taxon>Agaricomycotina</taxon>
        <taxon>Agaricomycetes</taxon>
        <taxon>Sistotremastrales</taxon>
        <taxon>Sistotremastraceae</taxon>
        <taxon>Sistotremastrum</taxon>
    </lineage>
</organism>
<dbReference type="EMBL" id="KV428066">
    <property type="protein sequence ID" value="KZT38263.1"/>
    <property type="molecule type" value="Genomic_DNA"/>
</dbReference>
<keyword evidence="3" id="KW-0813">Transport</keyword>
<dbReference type="Pfam" id="PF00664">
    <property type="entry name" value="ABC_membrane"/>
    <property type="match status" value="2"/>
</dbReference>
<feature type="transmembrane region" description="Helical" evidence="10">
    <location>
        <begin position="837"/>
        <end position="860"/>
    </location>
</feature>
<keyword evidence="4 10" id="KW-0812">Transmembrane</keyword>
<dbReference type="GO" id="GO:0016020">
    <property type="term" value="C:membrane"/>
    <property type="evidence" value="ECO:0007669"/>
    <property type="project" value="UniProtKB-SubCell"/>
</dbReference>
<evidence type="ECO:0000256" key="4">
    <source>
        <dbReference type="ARBA" id="ARBA00022692"/>
    </source>
</evidence>
<dbReference type="CDD" id="cd18597">
    <property type="entry name" value="ABC_6TM_YOR1_D1_like"/>
    <property type="match status" value="1"/>
</dbReference>
<evidence type="ECO:0000256" key="7">
    <source>
        <dbReference type="ARBA" id="ARBA00022989"/>
    </source>
</evidence>
<feature type="domain" description="ABC transmembrane type-1" evidence="12">
    <location>
        <begin position="160"/>
        <end position="456"/>
    </location>
</feature>
<dbReference type="Gene3D" id="1.20.1560.10">
    <property type="entry name" value="ABC transporter type 1, transmembrane domain"/>
    <property type="match status" value="2"/>
</dbReference>
<evidence type="ECO:0000256" key="8">
    <source>
        <dbReference type="ARBA" id="ARBA00023136"/>
    </source>
</evidence>
<comment type="subcellular location">
    <subcellularLocation>
        <location evidence="1">Membrane</location>
        <topology evidence="1">Multi-pass membrane protein</topology>
    </subcellularLocation>
</comment>
<evidence type="ECO:0000256" key="3">
    <source>
        <dbReference type="ARBA" id="ARBA00022448"/>
    </source>
</evidence>
<keyword evidence="8 10" id="KW-0472">Membrane</keyword>
<feature type="domain" description="ABC transporter" evidence="11">
    <location>
        <begin position="1153"/>
        <end position="1393"/>
    </location>
</feature>
<dbReference type="InterPro" id="IPR050173">
    <property type="entry name" value="ABC_transporter_C-like"/>
</dbReference>
<dbReference type="FunFam" id="1.20.1560.10:FF:000010">
    <property type="entry name" value="Multidrug resistance-associated ABC transporter"/>
    <property type="match status" value="1"/>
</dbReference>
<feature type="transmembrane region" description="Helical" evidence="10">
    <location>
        <begin position="969"/>
        <end position="995"/>
    </location>
</feature>
<dbReference type="FunFam" id="3.40.50.300:FF:000997">
    <property type="entry name" value="Multidrug resistance-associated protein 1"/>
    <property type="match status" value="1"/>
</dbReference>
<comment type="similarity">
    <text evidence="2">Belongs to the ABC transporter superfamily. ABCC family. Conjugate transporter (TC 3.A.1.208) subfamily.</text>
</comment>
<evidence type="ECO:0000313" key="13">
    <source>
        <dbReference type="EMBL" id="KZT38263.1"/>
    </source>
</evidence>
<evidence type="ECO:0000256" key="10">
    <source>
        <dbReference type="SAM" id="Phobius"/>
    </source>
</evidence>
<feature type="transmembrane region" description="Helical" evidence="10">
    <location>
        <begin position="440"/>
        <end position="461"/>
    </location>
</feature>
<evidence type="ECO:0000313" key="14">
    <source>
        <dbReference type="Proteomes" id="UP000076798"/>
    </source>
</evidence>
<feature type="transmembrane region" description="Helical" evidence="10">
    <location>
        <begin position="397"/>
        <end position="420"/>
    </location>
</feature>
<keyword evidence="7 10" id="KW-1133">Transmembrane helix</keyword>
<protein>
    <submittedName>
        <fullName evidence="13">Multidrug resistance-associated ABC transporter</fullName>
    </submittedName>
</protein>
<keyword evidence="14" id="KW-1185">Reference proteome</keyword>
<feature type="region of interest" description="Disordered" evidence="9">
    <location>
        <begin position="775"/>
        <end position="798"/>
    </location>
</feature>
<dbReference type="OrthoDB" id="6500128at2759"/>
<proteinExistence type="inferred from homology"/>
<feature type="domain" description="ABC transporter" evidence="11">
    <location>
        <begin position="547"/>
        <end position="771"/>
    </location>
</feature>
<sequence length="1426" mass="156015">MRNPLHPKPAPPAFGQDSVVPERSAPWLSRLLFHWLSPIMSVGFSRPLETEDLWQLDPIRRAHGVADNLSTDFFNQVPKDGIAVVGDTPDVQRSTSGQTIVEEKIDLGAAENVTSGDLNHGEKEPRVPTDSQTKKKTKKPKKPSLLRAIHRVFFYRIWSAGAMKFIADTLNTTSPLVNKALLNWLSDAYAYHKLGAVAAAEAGVLKPKGIGYGFGLAVALFCMQELSSLFMNHYTQISMTNGLTIRAGVISTIFRKSLRLSGRARLTHSIGQITTMISTDATRLDFASAFVHQLWVSPIQIMIGIGLLINNLGVSALVGLGVLVFGFPVQAMLVRLMFAQRKKGVKLTDRRVRLSTEVLQGIRLLKYYAWEAFYADKIAGVRKSEINTIKITAFARALMISFVTFIPIMASILSFITYALTGHKLTTGVIFSSLQLFNIIRMPLAFIPLVFSTCSDAVVALGRISKFLLAEEIDEPYTIDRESDWAVEAYGDFTWETADKGDAPDKKAKKSPGGSDGAKKGKKEKKEKKAKKGAKDSILPTVTSQGLASEGTPKGKEKGDEPFALKDLSFRVPKGAFVALVGRVGSGKSSVLQSLIGEMRKSKGSVVFSGSVAYVPQTAWIMNATLRENILFGQDDDEDRFDEIVHACQLEQDIAMLPHGDQTEIGEKGINLSGGQKARVSLARASYSESDIILLDDSLSAVDAHVGKAIVENCLLDGPLAKRTRILVTHALHVLPLVDRIYVVDNGRIVEEGTYEELLQDGQDFARLIEEYGSMEKSEDTANDTAAKPSLTSEPGPKVGGVGIAKTRSALMSVEERETGAVTSTTYAKYLKAAGGLVWAPIMLVPLALAQAAQVGNNLFLGFWTAESIPGFTQSEYMGVYAALGVAQALFSFASSFAFSLTGLRASFTLFKGALIGVLRSPISFFDTTPMGRIMSRLSKDQDTLDTQLAQSAYQVFSTFSSVIGTVALVFYTFPILGVIFVPLSIFYYYVAIFYRRTSVEVKRLDSILRSTLYASYAEALTGLSTVRAYGDQDRFIANAEQGIDNENRAYYMVVSAQRWLGVRLDLLGNILILAIAFVAVGSRNSVNPAKIGVVISYTLSITQVFSFMVSQYAMMEQNMNAAERVLVYNELPVEGERHTSSDPPPSWPTGLIKFSNAALSYRPGLPLVLKDVSFEVNPGEKIGIVGRTGAGKSSLLQALFRIVELQSGKIEIDGVDIRKIGLDVLRERMALVPQDTILFLGTLRENLDPLNTRMDAEIITALRRTWLLPQNGASDPAAEAKFSLDSVVGDEGSNFSAGERQLIALCRALVKGSKIIVLDEASSSVDVETDSKVQRTIQQEFADSTLLCIAHRLNTIVYYDRIIVMDHGKVAEFDRPLALFDNAESIFRSLCNEAGLSRQDIVRIRSGTQQNSSRNSTEVSSDTRF</sequence>
<feature type="region of interest" description="Disordered" evidence="9">
    <location>
        <begin position="112"/>
        <end position="143"/>
    </location>
</feature>
<dbReference type="InterPro" id="IPR017871">
    <property type="entry name" value="ABC_transporter-like_CS"/>
</dbReference>
<feature type="transmembrane region" description="Helical" evidence="10">
    <location>
        <begin position="1061"/>
        <end position="1080"/>
    </location>
</feature>
<evidence type="ECO:0000256" key="1">
    <source>
        <dbReference type="ARBA" id="ARBA00004141"/>
    </source>
</evidence>
<feature type="compositionally biased region" description="Basic residues" evidence="9">
    <location>
        <begin position="520"/>
        <end position="532"/>
    </location>
</feature>
<dbReference type="InterPro" id="IPR036640">
    <property type="entry name" value="ABC1_TM_sf"/>
</dbReference>
<feature type="domain" description="ABC transmembrane type-1" evidence="12">
    <location>
        <begin position="847"/>
        <end position="1118"/>
    </location>
</feature>
<feature type="transmembrane region" description="Helical" evidence="10">
    <location>
        <begin position="908"/>
        <end position="926"/>
    </location>
</feature>
<feature type="region of interest" description="Disordered" evidence="9">
    <location>
        <begin position="541"/>
        <end position="560"/>
    </location>
</feature>
<reference evidence="13 14" key="1">
    <citation type="journal article" date="2016" name="Mol. Biol. Evol.">
        <title>Comparative Genomics of Early-Diverging Mushroom-Forming Fungi Provides Insights into the Origins of Lignocellulose Decay Capabilities.</title>
        <authorList>
            <person name="Nagy L.G."/>
            <person name="Riley R."/>
            <person name="Tritt A."/>
            <person name="Adam C."/>
            <person name="Daum C."/>
            <person name="Floudas D."/>
            <person name="Sun H."/>
            <person name="Yadav J.S."/>
            <person name="Pangilinan J."/>
            <person name="Larsson K.H."/>
            <person name="Matsuura K."/>
            <person name="Barry K."/>
            <person name="Labutti K."/>
            <person name="Kuo R."/>
            <person name="Ohm R.A."/>
            <person name="Bhattacharya S.S."/>
            <person name="Shirouzu T."/>
            <person name="Yoshinaga Y."/>
            <person name="Martin F.M."/>
            <person name="Grigoriev I.V."/>
            <person name="Hibbett D.S."/>
        </authorList>
    </citation>
    <scope>NUCLEOTIDE SEQUENCE [LARGE SCALE GENOMIC DNA]</scope>
    <source>
        <strain evidence="13 14">HHB10207 ss-3</strain>
    </source>
</reference>